<dbReference type="STRING" id="405436.SAMN05444365_101245"/>
<dbReference type="PANTHER" id="PTHR35526">
    <property type="entry name" value="ANTI-SIGMA-F FACTOR RSBW-RELATED"/>
    <property type="match status" value="1"/>
</dbReference>
<dbReference type="PANTHER" id="PTHR35526:SF3">
    <property type="entry name" value="ANTI-SIGMA-F FACTOR RSBW"/>
    <property type="match status" value="1"/>
</dbReference>
<feature type="domain" description="STAS" evidence="2">
    <location>
        <begin position="17"/>
        <end position="91"/>
    </location>
</feature>
<keyword evidence="3" id="KW-0808">Transferase</keyword>
<dbReference type="InterPro" id="IPR003594">
    <property type="entry name" value="HATPase_dom"/>
</dbReference>
<proteinExistence type="predicted"/>
<dbReference type="InterPro" id="IPR002645">
    <property type="entry name" value="STAS_dom"/>
</dbReference>
<dbReference type="RefSeq" id="WP_091550295.1">
    <property type="nucleotide sequence ID" value="NZ_FNPH01000001.1"/>
</dbReference>
<dbReference type="OrthoDB" id="3364147at2"/>
<dbReference type="CDD" id="cd16936">
    <property type="entry name" value="HATPase_RsbW-like"/>
    <property type="match status" value="1"/>
</dbReference>
<dbReference type="Proteomes" id="UP000242415">
    <property type="component" value="Unassembled WGS sequence"/>
</dbReference>
<dbReference type="InterPro" id="IPR036890">
    <property type="entry name" value="HATPase_C_sf"/>
</dbReference>
<dbReference type="Pfam" id="PF13581">
    <property type="entry name" value="HATPase_c_2"/>
    <property type="match status" value="1"/>
</dbReference>
<dbReference type="GO" id="GO:0004674">
    <property type="term" value="F:protein serine/threonine kinase activity"/>
    <property type="evidence" value="ECO:0007669"/>
    <property type="project" value="UniProtKB-KW"/>
</dbReference>
<keyword evidence="1" id="KW-0723">Serine/threonine-protein kinase</keyword>
<dbReference type="SUPFAM" id="SSF52091">
    <property type="entry name" value="SpoIIaa-like"/>
    <property type="match status" value="1"/>
</dbReference>
<reference evidence="4" key="1">
    <citation type="submission" date="2016-10" db="EMBL/GenBank/DDBJ databases">
        <authorList>
            <person name="Varghese N."/>
            <person name="Submissions S."/>
        </authorList>
    </citation>
    <scope>NUCLEOTIDE SEQUENCE [LARGE SCALE GENOMIC DNA]</scope>
    <source>
        <strain evidence="4">DSM 45245</strain>
    </source>
</reference>
<gene>
    <name evidence="3" type="ORF">SAMN05444365_101245</name>
</gene>
<name>A0A1H3G1Q1_9ACTN</name>
<keyword evidence="4" id="KW-1185">Reference proteome</keyword>
<evidence type="ECO:0000256" key="1">
    <source>
        <dbReference type="ARBA" id="ARBA00022527"/>
    </source>
</evidence>
<evidence type="ECO:0000313" key="4">
    <source>
        <dbReference type="Proteomes" id="UP000242415"/>
    </source>
</evidence>
<dbReference type="Gene3D" id="3.30.565.10">
    <property type="entry name" value="Histidine kinase-like ATPase, C-terminal domain"/>
    <property type="match status" value="1"/>
</dbReference>
<dbReference type="InterPro" id="IPR050267">
    <property type="entry name" value="Anti-sigma-factor_SerPK"/>
</dbReference>
<accession>A0A1H3G1Q1</accession>
<protein>
    <submittedName>
        <fullName evidence="3">Histidine kinase-like ATPase domain-containing protein</fullName>
    </submittedName>
</protein>
<evidence type="ECO:0000259" key="2">
    <source>
        <dbReference type="PROSITE" id="PS50801"/>
    </source>
</evidence>
<dbReference type="EMBL" id="FNPH01000001">
    <property type="protein sequence ID" value="SDX97191.1"/>
    <property type="molecule type" value="Genomic_DNA"/>
</dbReference>
<dbReference type="AlphaFoldDB" id="A0A1H3G1Q1"/>
<sequence>MPTDVRCLVENDDRYALVRLIGVLDLPAAEAVRSALLTCLADRAGAVVVDVSQLMVQEAAALSIFAAVARETAHWPVGELLLCAPRDADTVWAQTDIAVTPTPQAALARLADPGAAGPLSVDLTPVPGSARRARELVTEGCTRWSLPDLAGPGCIAITEMVNNVVEHARTPMAVRLALRDGALHLAVRDFSPEQPTYAGLVSPRTCGGRGLLLIDTVARRWGSTPLRDGKVVWAVIHPEDEAAR</sequence>
<organism evidence="3 4">
    <name type="scientific">Micromonospora pattaloongensis</name>
    <dbReference type="NCBI Taxonomy" id="405436"/>
    <lineage>
        <taxon>Bacteria</taxon>
        <taxon>Bacillati</taxon>
        <taxon>Actinomycetota</taxon>
        <taxon>Actinomycetes</taxon>
        <taxon>Micromonosporales</taxon>
        <taxon>Micromonosporaceae</taxon>
        <taxon>Micromonospora</taxon>
    </lineage>
</organism>
<dbReference type="InterPro" id="IPR036513">
    <property type="entry name" value="STAS_dom_sf"/>
</dbReference>
<dbReference type="PROSITE" id="PS50801">
    <property type="entry name" value="STAS"/>
    <property type="match status" value="1"/>
</dbReference>
<keyword evidence="3" id="KW-0418">Kinase</keyword>
<evidence type="ECO:0000313" key="3">
    <source>
        <dbReference type="EMBL" id="SDX97191.1"/>
    </source>
</evidence>
<dbReference type="Gene3D" id="3.30.750.24">
    <property type="entry name" value="STAS domain"/>
    <property type="match status" value="1"/>
</dbReference>